<accession>A0A7S0ZG80</accession>
<evidence type="ECO:0000256" key="3">
    <source>
        <dbReference type="ARBA" id="ARBA00022833"/>
    </source>
</evidence>
<keyword evidence="3" id="KW-0862">Zinc</keyword>
<gene>
    <name evidence="5" type="ORF">TOLI1172_LOCUS5273</name>
</gene>
<dbReference type="InterPro" id="IPR032466">
    <property type="entry name" value="Metal_Hydrolase"/>
</dbReference>
<name>A0A7S0ZG80_9RHOD</name>
<dbReference type="AlphaFoldDB" id="A0A7S0ZG80"/>
<dbReference type="NCBIfam" id="NF006549">
    <property type="entry name" value="PRK09045.1"/>
    <property type="match status" value="1"/>
</dbReference>
<evidence type="ECO:0000313" key="5">
    <source>
        <dbReference type="EMBL" id="CAD8820879.1"/>
    </source>
</evidence>
<keyword evidence="2" id="KW-0378">Hydrolase</keyword>
<dbReference type="InterPro" id="IPR011059">
    <property type="entry name" value="Metal-dep_hydrolase_composite"/>
</dbReference>
<evidence type="ECO:0000256" key="2">
    <source>
        <dbReference type="ARBA" id="ARBA00022801"/>
    </source>
</evidence>
<dbReference type="GO" id="GO:0016814">
    <property type="term" value="F:hydrolase activity, acting on carbon-nitrogen (but not peptide) bonds, in cyclic amidines"/>
    <property type="evidence" value="ECO:0007669"/>
    <property type="project" value="UniProtKB-ARBA"/>
</dbReference>
<sequence>MSMHLDAATVICARWVAPVAPDATLIYENYAVVLDSRGKIADLCAIPEATEKYSDSAIEFVHLPNHLLIPGLVNAHTHTGMTLMRGKADDEPLLTWLHNTVWPIEGKFTHRERFCHDGALLAAAEMLISGTTAFADMYWNPIEAAEAVERAGIRALLGLICIGFPSHFAKSEQEYIENGIRIAETLKDKERITLAWAPHAPYTVSDSALKQLGQLSTDMQIPLHVHLHETEDECSASAKLETTNPACHRSEHAARPLSNFDRLGLVNSRLLAAHVVHTTDEEISLLANSGANVVHCPSSNMKLASGFCRVSDMIAAGVHVALGTDSAASNNSLDMFSEMRAAALLAKNVSRDPTTVPAATALKMATLNGARALGLSDELGSIELGKQGDLVAVELGTRVHTAPVFHPLSTLVYSATREDVREVWVGGKRLVSNGKLLHLDVAELLVSAEQWMSQMTKEMSSTT</sequence>
<proteinExistence type="predicted"/>
<dbReference type="GO" id="GO:0019239">
    <property type="term" value="F:deaminase activity"/>
    <property type="evidence" value="ECO:0007669"/>
    <property type="project" value="UniProtKB-ARBA"/>
</dbReference>
<dbReference type="GO" id="GO:0046872">
    <property type="term" value="F:metal ion binding"/>
    <property type="evidence" value="ECO:0007669"/>
    <property type="project" value="UniProtKB-KW"/>
</dbReference>
<keyword evidence="1" id="KW-0479">Metal-binding</keyword>
<organism evidence="5">
    <name type="scientific">Timspurckia oligopyrenoides</name>
    <dbReference type="NCBI Taxonomy" id="708627"/>
    <lineage>
        <taxon>Eukaryota</taxon>
        <taxon>Rhodophyta</taxon>
        <taxon>Bangiophyceae</taxon>
        <taxon>Porphyridiales</taxon>
        <taxon>Porphyridiaceae</taxon>
        <taxon>Timspurckia</taxon>
    </lineage>
</organism>
<evidence type="ECO:0000259" key="4">
    <source>
        <dbReference type="Pfam" id="PF01979"/>
    </source>
</evidence>
<dbReference type="Pfam" id="PF01979">
    <property type="entry name" value="Amidohydro_1"/>
    <property type="match status" value="1"/>
</dbReference>
<dbReference type="InterPro" id="IPR006680">
    <property type="entry name" value="Amidohydro-rel"/>
</dbReference>
<dbReference type="PANTHER" id="PTHR43794:SF11">
    <property type="entry name" value="AMIDOHYDROLASE-RELATED DOMAIN-CONTAINING PROTEIN"/>
    <property type="match status" value="1"/>
</dbReference>
<dbReference type="PANTHER" id="PTHR43794">
    <property type="entry name" value="AMINOHYDROLASE SSNA-RELATED"/>
    <property type="match status" value="1"/>
</dbReference>
<dbReference type="Gene3D" id="3.20.20.140">
    <property type="entry name" value="Metal-dependent hydrolases"/>
    <property type="match status" value="1"/>
</dbReference>
<dbReference type="InterPro" id="IPR050287">
    <property type="entry name" value="MTA/SAH_deaminase"/>
</dbReference>
<dbReference type="SUPFAM" id="SSF51556">
    <property type="entry name" value="Metallo-dependent hydrolases"/>
    <property type="match status" value="1"/>
</dbReference>
<dbReference type="CDD" id="cd01298">
    <property type="entry name" value="ATZ_TRZ_like"/>
    <property type="match status" value="1"/>
</dbReference>
<dbReference type="Gene3D" id="2.30.40.10">
    <property type="entry name" value="Urease, subunit C, domain 1"/>
    <property type="match status" value="1"/>
</dbReference>
<dbReference type="FunFam" id="3.20.20.140:FF:000014">
    <property type="entry name" value="5-methylthioadenosine/S-adenosylhomocysteine deaminase"/>
    <property type="match status" value="1"/>
</dbReference>
<evidence type="ECO:0000256" key="1">
    <source>
        <dbReference type="ARBA" id="ARBA00022723"/>
    </source>
</evidence>
<protein>
    <recommendedName>
        <fullName evidence="4">Amidohydrolase-related domain-containing protein</fullName>
    </recommendedName>
</protein>
<dbReference type="EMBL" id="HBFP01007337">
    <property type="protein sequence ID" value="CAD8820879.1"/>
    <property type="molecule type" value="Transcribed_RNA"/>
</dbReference>
<reference evidence="5" key="1">
    <citation type="submission" date="2021-01" db="EMBL/GenBank/DDBJ databases">
        <authorList>
            <person name="Corre E."/>
            <person name="Pelletier E."/>
            <person name="Niang G."/>
            <person name="Scheremetjew M."/>
            <person name="Finn R."/>
            <person name="Kale V."/>
            <person name="Holt S."/>
            <person name="Cochrane G."/>
            <person name="Meng A."/>
            <person name="Brown T."/>
            <person name="Cohen L."/>
        </authorList>
    </citation>
    <scope>NUCLEOTIDE SEQUENCE</scope>
    <source>
        <strain evidence="5">CCMP3278</strain>
    </source>
</reference>
<feature type="domain" description="Amidohydrolase-related" evidence="4">
    <location>
        <begin position="68"/>
        <end position="429"/>
    </location>
</feature>
<dbReference type="SUPFAM" id="SSF51338">
    <property type="entry name" value="Composite domain of metallo-dependent hydrolases"/>
    <property type="match status" value="1"/>
</dbReference>